<dbReference type="EMBL" id="BOPH01000088">
    <property type="protein sequence ID" value="GIJ71558.1"/>
    <property type="molecule type" value="Genomic_DNA"/>
</dbReference>
<comment type="caution">
    <text evidence="4">The sequence shown here is derived from an EMBL/GenBank/DDBJ whole genome shotgun (WGS) entry which is preliminary data.</text>
</comment>
<evidence type="ECO:0000313" key="5">
    <source>
        <dbReference type="Proteomes" id="UP000635606"/>
    </source>
</evidence>
<dbReference type="Pfam" id="PF00571">
    <property type="entry name" value="CBS"/>
    <property type="match status" value="2"/>
</dbReference>
<accession>A0A8J4A0A0</accession>
<dbReference type="Proteomes" id="UP000635606">
    <property type="component" value="Unassembled WGS sequence"/>
</dbReference>
<organism evidence="4 5">
    <name type="scientific">Virgisporangium ochraceum</name>
    <dbReference type="NCBI Taxonomy" id="65505"/>
    <lineage>
        <taxon>Bacteria</taxon>
        <taxon>Bacillati</taxon>
        <taxon>Actinomycetota</taxon>
        <taxon>Actinomycetes</taxon>
        <taxon>Micromonosporales</taxon>
        <taxon>Micromonosporaceae</taxon>
        <taxon>Virgisporangium</taxon>
    </lineage>
</organism>
<dbReference type="Gene3D" id="3.10.580.10">
    <property type="entry name" value="CBS-domain"/>
    <property type="match status" value="1"/>
</dbReference>
<evidence type="ECO:0000259" key="3">
    <source>
        <dbReference type="PROSITE" id="PS51371"/>
    </source>
</evidence>
<dbReference type="SUPFAM" id="SSF54631">
    <property type="entry name" value="CBS-domain pair"/>
    <property type="match status" value="1"/>
</dbReference>
<evidence type="ECO:0000256" key="1">
    <source>
        <dbReference type="ARBA" id="ARBA00023122"/>
    </source>
</evidence>
<dbReference type="InterPro" id="IPR046342">
    <property type="entry name" value="CBS_dom_sf"/>
</dbReference>
<evidence type="ECO:0000313" key="4">
    <source>
        <dbReference type="EMBL" id="GIJ71558.1"/>
    </source>
</evidence>
<dbReference type="AlphaFoldDB" id="A0A8J4A0A0"/>
<gene>
    <name evidence="4" type="ORF">Voc01_064750</name>
</gene>
<protein>
    <recommendedName>
        <fullName evidence="3">CBS domain-containing protein</fullName>
    </recommendedName>
</protein>
<name>A0A8J4A0A0_9ACTN</name>
<dbReference type="PROSITE" id="PS51371">
    <property type="entry name" value="CBS"/>
    <property type="match status" value="2"/>
</dbReference>
<feature type="domain" description="CBS" evidence="3">
    <location>
        <begin position="90"/>
        <end position="147"/>
    </location>
</feature>
<feature type="domain" description="CBS" evidence="3">
    <location>
        <begin position="7"/>
        <end position="65"/>
    </location>
</feature>
<dbReference type="InterPro" id="IPR051257">
    <property type="entry name" value="Diverse_CBS-Domain"/>
</dbReference>
<dbReference type="SMART" id="SM00116">
    <property type="entry name" value="CBS"/>
    <property type="match status" value="2"/>
</dbReference>
<keyword evidence="1 2" id="KW-0129">CBS domain</keyword>
<proteinExistence type="predicted"/>
<sequence length="213" mass="22891">MTVADVMTYGAVSVTADEPYRELVDLIEMRSVNAVPVVDRFSRVVGVVSATDLLHKIEFAGGADPPRIFENRRHRQNRRKAAGMVAGELMTTPAVTVFQATTVAEAARIMETAGVRRLPVVDDLGRLIGMVTNRDLLKVFLRPDAAVAVAVRSIVDTGVAVEVFHGTVLVTGEVERRSVAEGLTARVAAVDGVVSVENRVVWTVDDIASAMPV</sequence>
<dbReference type="PANTHER" id="PTHR43080:SF29">
    <property type="entry name" value="OS02G0818000 PROTEIN"/>
    <property type="match status" value="1"/>
</dbReference>
<keyword evidence="5" id="KW-1185">Reference proteome</keyword>
<reference evidence="4" key="1">
    <citation type="submission" date="2021-01" db="EMBL/GenBank/DDBJ databases">
        <title>Whole genome shotgun sequence of Virgisporangium ochraceum NBRC 16418.</title>
        <authorList>
            <person name="Komaki H."/>
            <person name="Tamura T."/>
        </authorList>
    </citation>
    <scope>NUCLEOTIDE SEQUENCE</scope>
    <source>
        <strain evidence="4">NBRC 16418</strain>
    </source>
</reference>
<evidence type="ECO:0000256" key="2">
    <source>
        <dbReference type="PROSITE-ProRule" id="PRU00703"/>
    </source>
</evidence>
<dbReference type="PANTHER" id="PTHR43080">
    <property type="entry name" value="CBS DOMAIN-CONTAINING PROTEIN CBSX3, MITOCHONDRIAL"/>
    <property type="match status" value="1"/>
</dbReference>
<dbReference type="InterPro" id="IPR000644">
    <property type="entry name" value="CBS_dom"/>
</dbReference>